<dbReference type="AlphaFoldDB" id="A0A1C3TMH7"/>
<dbReference type="InterPro" id="IPR036956">
    <property type="entry name" value="Impact_N_sf"/>
</dbReference>
<dbReference type="PANTHER" id="PTHR16301:SF20">
    <property type="entry name" value="IMPACT FAMILY MEMBER YIGZ"/>
    <property type="match status" value="1"/>
</dbReference>
<sequence length="225" mass="23879">MAQPTGIESNACPAASAVGRGASFRMAPMPDTLPHPVSHSVDIKHSRFLAQAEPIADAGAALAFVQRIAVADATHNCWAYRHGDDYRSSDDGEPAGTAGRPILAAIDGQGFDRVVVVITRWYGGIKLGAGGLVRAYGGTAAECLRLAPRQPLLALRLITLHCGFDDLGTVHAALNACAAEKLDERFDADGAELQLRLPSDRVDALKTRLRDATRNRVRCSETSPA</sequence>
<dbReference type="Pfam" id="PF09186">
    <property type="entry name" value="DUF1949"/>
    <property type="match status" value="1"/>
</dbReference>
<dbReference type="SUPFAM" id="SSF54211">
    <property type="entry name" value="Ribosomal protein S5 domain 2-like"/>
    <property type="match status" value="1"/>
</dbReference>
<evidence type="ECO:0008006" key="6">
    <source>
        <dbReference type="Google" id="ProtNLM"/>
    </source>
</evidence>
<dbReference type="PANTHER" id="PTHR16301">
    <property type="entry name" value="IMPACT-RELATED"/>
    <property type="match status" value="1"/>
</dbReference>
<dbReference type="Gene3D" id="3.30.230.30">
    <property type="entry name" value="Impact, N-terminal domain"/>
    <property type="match status" value="1"/>
</dbReference>
<dbReference type="InterPro" id="IPR020568">
    <property type="entry name" value="Ribosomal_Su5_D2-typ_SF"/>
</dbReference>
<dbReference type="Proteomes" id="UP000093071">
    <property type="component" value="Chromosome I"/>
</dbReference>
<proteinExistence type="inferred from homology"/>
<dbReference type="PATRIC" id="fig|1261556.5.peg.1794"/>
<dbReference type="GO" id="GO:0032561">
    <property type="term" value="F:guanyl ribonucleotide binding"/>
    <property type="evidence" value="ECO:0007669"/>
    <property type="project" value="UniProtKB-ARBA"/>
</dbReference>
<dbReference type="InterPro" id="IPR001498">
    <property type="entry name" value="Impact_N"/>
</dbReference>
<name>A0A1C3TMH7_XANCT</name>
<evidence type="ECO:0000259" key="3">
    <source>
        <dbReference type="Pfam" id="PF09186"/>
    </source>
</evidence>
<protein>
    <recommendedName>
        <fullName evidence="6">Impact N-terminal domain-containing protein</fullName>
    </recommendedName>
</protein>
<evidence type="ECO:0000256" key="1">
    <source>
        <dbReference type="ARBA" id="ARBA00007665"/>
    </source>
</evidence>
<dbReference type="InterPro" id="IPR035647">
    <property type="entry name" value="EFG_III/V"/>
</dbReference>
<comment type="similarity">
    <text evidence="1">Belongs to the IMPACT family.</text>
</comment>
<feature type="domain" description="UPF0029" evidence="3">
    <location>
        <begin position="160"/>
        <end position="216"/>
    </location>
</feature>
<reference evidence="5" key="1">
    <citation type="submission" date="2016-07" db="EMBL/GenBank/DDBJ databases">
        <authorList>
            <person name="Jaenicke Sebastian"/>
        </authorList>
    </citation>
    <scope>NUCLEOTIDE SEQUENCE [LARGE SCALE GENOMIC DNA]</scope>
</reference>
<dbReference type="Pfam" id="PF01205">
    <property type="entry name" value="Impact_N"/>
    <property type="match status" value="1"/>
</dbReference>
<evidence type="ECO:0000313" key="5">
    <source>
        <dbReference type="Proteomes" id="UP000093071"/>
    </source>
</evidence>
<gene>
    <name evidence="4" type="ORF">BN444_03882</name>
</gene>
<organism evidence="4 5">
    <name type="scientific">Xanthomonas translucens pv. translucens DSM 18974</name>
    <dbReference type="NCBI Taxonomy" id="1261556"/>
    <lineage>
        <taxon>Bacteria</taxon>
        <taxon>Pseudomonadati</taxon>
        <taxon>Pseudomonadota</taxon>
        <taxon>Gammaproteobacteria</taxon>
        <taxon>Lysobacterales</taxon>
        <taxon>Lysobacteraceae</taxon>
        <taxon>Xanthomonas</taxon>
        <taxon>Xanthomonas translucens group</taxon>
    </lineage>
</organism>
<dbReference type="Gene3D" id="3.30.70.240">
    <property type="match status" value="1"/>
</dbReference>
<dbReference type="InterPro" id="IPR015269">
    <property type="entry name" value="UPF0029_Impact_C"/>
</dbReference>
<dbReference type="GO" id="GO:0017111">
    <property type="term" value="F:ribonucleoside triphosphate phosphatase activity"/>
    <property type="evidence" value="ECO:0007669"/>
    <property type="project" value="UniProtKB-ARBA"/>
</dbReference>
<dbReference type="GO" id="GO:0006446">
    <property type="term" value="P:regulation of translational initiation"/>
    <property type="evidence" value="ECO:0007669"/>
    <property type="project" value="TreeGrafter"/>
</dbReference>
<dbReference type="InterPro" id="IPR023582">
    <property type="entry name" value="Impact"/>
</dbReference>
<dbReference type="GO" id="GO:0005737">
    <property type="term" value="C:cytoplasm"/>
    <property type="evidence" value="ECO:0007669"/>
    <property type="project" value="TreeGrafter"/>
</dbReference>
<evidence type="ECO:0000313" key="4">
    <source>
        <dbReference type="EMBL" id="SCB04473.1"/>
    </source>
</evidence>
<dbReference type="SUPFAM" id="SSF54980">
    <property type="entry name" value="EF-G C-terminal domain-like"/>
    <property type="match status" value="1"/>
</dbReference>
<accession>A0A1C3TMH7</accession>
<feature type="domain" description="Impact N-terminal" evidence="2">
    <location>
        <begin position="44"/>
        <end position="144"/>
    </location>
</feature>
<dbReference type="EMBL" id="LT604072">
    <property type="protein sequence ID" value="SCB04473.1"/>
    <property type="molecule type" value="Genomic_DNA"/>
</dbReference>
<dbReference type="GO" id="GO:0043168">
    <property type="term" value="F:anion binding"/>
    <property type="evidence" value="ECO:0007669"/>
    <property type="project" value="UniProtKB-ARBA"/>
</dbReference>
<evidence type="ECO:0000259" key="2">
    <source>
        <dbReference type="Pfam" id="PF01205"/>
    </source>
</evidence>